<protein>
    <submittedName>
        <fullName evidence="1">Uncharacterized protein</fullName>
    </submittedName>
</protein>
<name>A0A1T4YQ52_9BACT</name>
<dbReference type="STRING" id="48467.SAMN02745166_03800"/>
<evidence type="ECO:0000313" key="1">
    <source>
        <dbReference type="EMBL" id="SKB03401.1"/>
    </source>
</evidence>
<proteinExistence type="predicted"/>
<reference evidence="2" key="1">
    <citation type="submission" date="2017-02" db="EMBL/GenBank/DDBJ databases">
        <authorList>
            <person name="Varghese N."/>
            <person name="Submissions S."/>
        </authorList>
    </citation>
    <scope>NUCLEOTIDE SEQUENCE [LARGE SCALE GENOMIC DNA]</scope>
    <source>
        <strain evidence="2">ATCC 700200</strain>
    </source>
</reference>
<dbReference type="Proteomes" id="UP000190774">
    <property type="component" value="Unassembled WGS sequence"/>
</dbReference>
<gene>
    <name evidence="1" type="ORF">SAMN02745166_03800</name>
</gene>
<accession>A0A1T4YQ52</accession>
<keyword evidence="2" id="KW-1185">Reference proteome</keyword>
<organism evidence="1 2">
    <name type="scientific">Prosthecobacter debontii</name>
    <dbReference type="NCBI Taxonomy" id="48467"/>
    <lineage>
        <taxon>Bacteria</taxon>
        <taxon>Pseudomonadati</taxon>
        <taxon>Verrucomicrobiota</taxon>
        <taxon>Verrucomicrobiia</taxon>
        <taxon>Verrucomicrobiales</taxon>
        <taxon>Verrucomicrobiaceae</taxon>
        <taxon>Prosthecobacter</taxon>
    </lineage>
</organism>
<dbReference type="EMBL" id="FUYE01000015">
    <property type="protein sequence ID" value="SKB03401.1"/>
    <property type="molecule type" value="Genomic_DNA"/>
</dbReference>
<sequence>MLAFLLLLGSVIGYYYGLAKLTVFEKLPPEAAAPPTKADSK</sequence>
<evidence type="ECO:0000313" key="2">
    <source>
        <dbReference type="Proteomes" id="UP000190774"/>
    </source>
</evidence>
<dbReference type="AlphaFoldDB" id="A0A1T4YQ52"/>
<dbReference type="RefSeq" id="WP_281251800.1">
    <property type="nucleotide sequence ID" value="NZ_FUYE01000015.1"/>
</dbReference>